<reference evidence="2 3" key="1">
    <citation type="submission" date="2017-07" db="EMBL/GenBank/DDBJ databases">
        <title>blaIMP-27 on transferable plasmids in Proteus mirabilis and Providencia rettgeri.</title>
        <authorList>
            <person name="Potter R."/>
        </authorList>
    </citation>
    <scope>NUCLEOTIDE SEQUENCE [LARGE SCALE GENOMIC DNA]</scope>
    <source>
        <strain evidence="2 3">PR1</strain>
    </source>
</reference>
<gene>
    <name evidence="2" type="ORF">CHI95_09515</name>
</gene>
<comment type="caution">
    <text evidence="2">The sequence shown here is derived from an EMBL/GenBank/DDBJ whole genome shotgun (WGS) entry which is preliminary data.</text>
</comment>
<proteinExistence type="predicted"/>
<evidence type="ECO:0000313" key="2">
    <source>
        <dbReference type="EMBL" id="OZS74812.1"/>
    </source>
</evidence>
<name>A0A264VU36_PRORE</name>
<organism evidence="2 3">
    <name type="scientific">Providencia rettgeri</name>
    <dbReference type="NCBI Taxonomy" id="587"/>
    <lineage>
        <taxon>Bacteria</taxon>
        <taxon>Pseudomonadati</taxon>
        <taxon>Pseudomonadota</taxon>
        <taxon>Gammaproteobacteria</taxon>
        <taxon>Enterobacterales</taxon>
        <taxon>Morganellaceae</taxon>
        <taxon>Providencia</taxon>
    </lineage>
</organism>
<evidence type="ECO:0000313" key="3">
    <source>
        <dbReference type="Proteomes" id="UP000216001"/>
    </source>
</evidence>
<accession>A0A264VU36</accession>
<feature type="region of interest" description="Disordered" evidence="1">
    <location>
        <begin position="51"/>
        <end position="74"/>
    </location>
</feature>
<dbReference type="Proteomes" id="UP000216001">
    <property type="component" value="Unassembled WGS sequence"/>
</dbReference>
<evidence type="ECO:0000256" key="1">
    <source>
        <dbReference type="SAM" id="MobiDB-lite"/>
    </source>
</evidence>
<sequence>MAKLTISQILGLGRKTSKSSQQPINDFQHLAVNADNDTSNDTQQEQAMTLIESSDEKPVAPKKHSRGHNVAVSEEAKNSPVLAVKLLRETDLSSKKIRTRLSEGPEALSKYTIKYMEENDPTWEFLDDEERVRKAFQVSANKGDINGYMKARHQAVQALKKMEEPMTEDEIKKMIENTRQMMNEINPNTADNIAARKKADEEFEKSMVEAATKRQKAYEKLGATFRS</sequence>
<dbReference type="EMBL" id="NOWC01000009">
    <property type="protein sequence ID" value="OZS74812.1"/>
    <property type="molecule type" value="Genomic_DNA"/>
</dbReference>
<dbReference type="AlphaFoldDB" id="A0A264VU36"/>
<protein>
    <submittedName>
        <fullName evidence="2">Uncharacterized protein</fullName>
    </submittedName>
</protein>
<dbReference type="RefSeq" id="WP_094961501.1">
    <property type="nucleotide sequence ID" value="NZ_NOWC01000009.1"/>
</dbReference>